<dbReference type="InterPro" id="IPR016032">
    <property type="entry name" value="Sig_transdc_resp-reg_C-effctor"/>
</dbReference>
<dbReference type="SMART" id="SM00448">
    <property type="entry name" value="REC"/>
    <property type="match status" value="1"/>
</dbReference>
<dbReference type="PANTHER" id="PTHR48111:SF21">
    <property type="entry name" value="DNA-BINDING DUAL MASTER TRANSCRIPTIONAL REGULATOR RPAA"/>
    <property type="match status" value="1"/>
</dbReference>
<gene>
    <name evidence="12" type="ORF">H9873_09040</name>
</gene>
<dbReference type="Pfam" id="PF00486">
    <property type="entry name" value="Trans_reg_C"/>
    <property type="match status" value="1"/>
</dbReference>
<comment type="caution">
    <text evidence="12">The sequence shown here is derived from an EMBL/GenBank/DDBJ whole genome shotgun (WGS) entry which is preliminary data.</text>
</comment>
<dbReference type="Gene3D" id="6.10.250.690">
    <property type="match status" value="1"/>
</dbReference>
<evidence type="ECO:0000256" key="6">
    <source>
        <dbReference type="ARBA" id="ARBA00023163"/>
    </source>
</evidence>
<evidence type="ECO:0000256" key="9">
    <source>
        <dbReference type="PROSITE-ProRule" id="PRU01091"/>
    </source>
</evidence>
<feature type="modified residue" description="4-aspartylphosphate" evidence="8">
    <location>
        <position position="50"/>
    </location>
</feature>
<dbReference type="SMART" id="SM00862">
    <property type="entry name" value="Trans_reg_C"/>
    <property type="match status" value="1"/>
</dbReference>
<organism evidence="12 13">
    <name type="scientific">Candidatus Dorea gallistercoris</name>
    <dbReference type="NCBI Taxonomy" id="2838542"/>
    <lineage>
        <taxon>Bacteria</taxon>
        <taxon>Bacillati</taxon>
        <taxon>Bacillota</taxon>
        <taxon>Clostridia</taxon>
        <taxon>Lachnospirales</taxon>
        <taxon>Lachnospiraceae</taxon>
        <taxon>Dorea</taxon>
    </lineage>
</organism>
<name>A0A9D1RAU7_9FIRM</name>
<evidence type="ECO:0000313" key="13">
    <source>
        <dbReference type="Proteomes" id="UP000824263"/>
    </source>
</evidence>
<feature type="DNA-binding region" description="OmpR/PhoB-type" evidence="9">
    <location>
        <begin position="128"/>
        <end position="224"/>
    </location>
</feature>
<dbReference type="Gene3D" id="3.40.50.2300">
    <property type="match status" value="1"/>
</dbReference>
<dbReference type="Gene3D" id="1.10.10.10">
    <property type="entry name" value="Winged helix-like DNA-binding domain superfamily/Winged helix DNA-binding domain"/>
    <property type="match status" value="1"/>
</dbReference>
<dbReference type="AlphaFoldDB" id="A0A9D1RAU7"/>
<dbReference type="GO" id="GO:0006355">
    <property type="term" value="P:regulation of DNA-templated transcription"/>
    <property type="evidence" value="ECO:0007669"/>
    <property type="project" value="InterPro"/>
</dbReference>
<dbReference type="InterPro" id="IPR001867">
    <property type="entry name" value="OmpR/PhoB-type_DNA-bd"/>
</dbReference>
<keyword evidence="2 8" id="KW-0597">Phosphoprotein</keyword>
<sequence>MIFCVEDDSNIRELVVYTLETTGFQARGFEDGREFWETLALETPRLVLLDIMLPGEDGIEILKKLKSSSRTREIPVIMVTAKGSEYDKVKGLDLGADDYVAKPFGMMELVSRIKAVLRRSEAGARDQKGILAAGDIEIDTKKHEVTAAGTVVNLTLKEYELLKRLMENQNVVMTRDRLLEEIWGYDFDGETRTVDVHVRTLRQKLGGCGEQIETVRGVGYRMSRQES</sequence>
<dbReference type="Proteomes" id="UP000824263">
    <property type="component" value="Unassembled WGS sequence"/>
</dbReference>
<dbReference type="InterPro" id="IPR001789">
    <property type="entry name" value="Sig_transdc_resp-reg_receiver"/>
</dbReference>
<dbReference type="PROSITE" id="PS50110">
    <property type="entry name" value="RESPONSE_REGULATORY"/>
    <property type="match status" value="1"/>
</dbReference>
<evidence type="ECO:0000259" key="11">
    <source>
        <dbReference type="PROSITE" id="PS51755"/>
    </source>
</evidence>
<protein>
    <recommendedName>
        <fullName evidence="1">Stage 0 sporulation protein A homolog</fullName>
    </recommendedName>
</protein>
<reference evidence="12" key="1">
    <citation type="journal article" date="2021" name="PeerJ">
        <title>Extensive microbial diversity within the chicken gut microbiome revealed by metagenomics and culture.</title>
        <authorList>
            <person name="Gilroy R."/>
            <person name="Ravi A."/>
            <person name="Getino M."/>
            <person name="Pursley I."/>
            <person name="Horton D.L."/>
            <person name="Alikhan N.F."/>
            <person name="Baker D."/>
            <person name="Gharbi K."/>
            <person name="Hall N."/>
            <person name="Watson M."/>
            <person name="Adriaenssens E.M."/>
            <person name="Foster-Nyarko E."/>
            <person name="Jarju S."/>
            <person name="Secka A."/>
            <person name="Antonio M."/>
            <person name="Oren A."/>
            <person name="Chaudhuri R.R."/>
            <person name="La Ragione R."/>
            <person name="Hildebrand F."/>
            <person name="Pallen M.J."/>
        </authorList>
    </citation>
    <scope>NUCLEOTIDE SEQUENCE</scope>
    <source>
        <strain evidence="12">ChiSxjej1B13-11762</strain>
    </source>
</reference>
<dbReference type="EMBL" id="DXGF01000156">
    <property type="protein sequence ID" value="HIW84454.1"/>
    <property type="molecule type" value="Genomic_DNA"/>
</dbReference>
<evidence type="ECO:0000256" key="2">
    <source>
        <dbReference type="ARBA" id="ARBA00022553"/>
    </source>
</evidence>
<dbReference type="SUPFAM" id="SSF46894">
    <property type="entry name" value="C-terminal effector domain of the bipartite response regulators"/>
    <property type="match status" value="1"/>
</dbReference>
<dbReference type="InterPro" id="IPR039420">
    <property type="entry name" value="WalR-like"/>
</dbReference>
<evidence type="ECO:0000259" key="10">
    <source>
        <dbReference type="PROSITE" id="PS50110"/>
    </source>
</evidence>
<keyword evidence="6" id="KW-0804">Transcription</keyword>
<comment type="function">
    <text evidence="7">May play the central regulatory role in sporulation. It may be an element of the effector pathway responsible for the activation of sporulation genes in response to nutritional stress. Spo0A may act in concert with spo0H (a sigma factor) to control the expression of some genes that are critical to the sporulation process.</text>
</comment>
<dbReference type="FunFam" id="1.10.10.10:FF:000018">
    <property type="entry name" value="DNA-binding response regulator ResD"/>
    <property type="match status" value="1"/>
</dbReference>
<dbReference type="PROSITE" id="PS51755">
    <property type="entry name" value="OMPR_PHOB"/>
    <property type="match status" value="1"/>
</dbReference>
<evidence type="ECO:0000256" key="7">
    <source>
        <dbReference type="ARBA" id="ARBA00024867"/>
    </source>
</evidence>
<dbReference type="GO" id="GO:0005829">
    <property type="term" value="C:cytosol"/>
    <property type="evidence" value="ECO:0007669"/>
    <property type="project" value="TreeGrafter"/>
</dbReference>
<keyword evidence="3" id="KW-0902">Two-component regulatory system</keyword>
<evidence type="ECO:0000256" key="3">
    <source>
        <dbReference type="ARBA" id="ARBA00023012"/>
    </source>
</evidence>
<dbReference type="PANTHER" id="PTHR48111">
    <property type="entry name" value="REGULATOR OF RPOS"/>
    <property type="match status" value="1"/>
</dbReference>
<dbReference type="GO" id="GO:0000976">
    <property type="term" value="F:transcription cis-regulatory region binding"/>
    <property type="evidence" value="ECO:0007669"/>
    <property type="project" value="TreeGrafter"/>
</dbReference>
<dbReference type="SUPFAM" id="SSF52172">
    <property type="entry name" value="CheY-like"/>
    <property type="match status" value="1"/>
</dbReference>
<dbReference type="InterPro" id="IPR011006">
    <property type="entry name" value="CheY-like_superfamily"/>
</dbReference>
<proteinExistence type="predicted"/>
<evidence type="ECO:0000256" key="8">
    <source>
        <dbReference type="PROSITE-ProRule" id="PRU00169"/>
    </source>
</evidence>
<dbReference type="CDD" id="cd00383">
    <property type="entry name" value="trans_reg_C"/>
    <property type="match status" value="1"/>
</dbReference>
<dbReference type="GO" id="GO:0032993">
    <property type="term" value="C:protein-DNA complex"/>
    <property type="evidence" value="ECO:0007669"/>
    <property type="project" value="TreeGrafter"/>
</dbReference>
<evidence type="ECO:0000313" key="12">
    <source>
        <dbReference type="EMBL" id="HIW84454.1"/>
    </source>
</evidence>
<dbReference type="Pfam" id="PF00072">
    <property type="entry name" value="Response_reg"/>
    <property type="match status" value="1"/>
</dbReference>
<feature type="domain" description="OmpR/PhoB-type" evidence="11">
    <location>
        <begin position="128"/>
        <end position="224"/>
    </location>
</feature>
<evidence type="ECO:0000256" key="5">
    <source>
        <dbReference type="ARBA" id="ARBA00023125"/>
    </source>
</evidence>
<accession>A0A9D1RAU7</accession>
<evidence type="ECO:0000256" key="4">
    <source>
        <dbReference type="ARBA" id="ARBA00023015"/>
    </source>
</evidence>
<keyword evidence="5 9" id="KW-0238">DNA-binding</keyword>
<reference evidence="12" key="2">
    <citation type="submission" date="2021-04" db="EMBL/GenBank/DDBJ databases">
        <authorList>
            <person name="Gilroy R."/>
        </authorList>
    </citation>
    <scope>NUCLEOTIDE SEQUENCE</scope>
    <source>
        <strain evidence="12">ChiSxjej1B13-11762</strain>
    </source>
</reference>
<feature type="domain" description="Response regulatory" evidence="10">
    <location>
        <begin position="1"/>
        <end position="117"/>
    </location>
</feature>
<dbReference type="GO" id="GO:0000156">
    <property type="term" value="F:phosphorelay response regulator activity"/>
    <property type="evidence" value="ECO:0007669"/>
    <property type="project" value="TreeGrafter"/>
</dbReference>
<keyword evidence="4" id="KW-0805">Transcription regulation</keyword>
<evidence type="ECO:0000256" key="1">
    <source>
        <dbReference type="ARBA" id="ARBA00018672"/>
    </source>
</evidence>
<dbReference type="InterPro" id="IPR036388">
    <property type="entry name" value="WH-like_DNA-bd_sf"/>
</dbReference>